<keyword evidence="2" id="KW-1185">Reference proteome</keyword>
<gene>
    <name evidence="1" type="ORF">CE91St30_02460</name>
</gene>
<sequence length="84" mass="9390">MSDIEKSLRLLALAKRYIVEDSQFGEGYTITPKNDNRIQAHCCDGDLEYFVTGVYNSGANVARINIEELDDLREFCQSLLGGDA</sequence>
<evidence type="ECO:0000313" key="2">
    <source>
        <dbReference type="Proteomes" id="UP001320544"/>
    </source>
</evidence>
<dbReference type="Proteomes" id="UP001320544">
    <property type="component" value="Chromosome"/>
</dbReference>
<protein>
    <recommendedName>
        <fullName evidence="3">Phage protein</fullName>
    </recommendedName>
</protein>
<dbReference type="EMBL" id="AP025564">
    <property type="protein sequence ID" value="BDE94913.1"/>
    <property type="molecule type" value="Genomic_DNA"/>
</dbReference>
<evidence type="ECO:0008006" key="3">
    <source>
        <dbReference type="Google" id="ProtNLM"/>
    </source>
</evidence>
<reference evidence="1 2" key="1">
    <citation type="submission" date="2022-01" db="EMBL/GenBank/DDBJ databases">
        <title>Novel bile acid biosynthetic pathways are enriched in the microbiome of centenarians.</title>
        <authorList>
            <person name="Sato Y."/>
            <person name="Atarashi K."/>
            <person name="Plichta R.D."/>
            <person name="Arai Y."/>
            <person name="Sasajima S."/>
            <person name="Kearney M.S."/>
            <person name="Suda W."/>
            <person name="Takeshita K."/>
            <person name="Sasaki T."/>
            <person name="Okamoto S."/>
            <person name="Skelly N.A."/>
            <person name="Okamura Y."/>
            <person name="Vlamakis H."/>
            <person name="Li Y."/>
            <person name="Tanoue T."/>
            <person name="Takei H."/>
            <person name="Nittono H."/>
            <person name="Narushima S."/>
            <person name="Irie J."/>
            <person name="Itoh H."/>
            <person name="Moriya K."/>
            <person name="Sugiura Y."/>
            <person name="Suematsu M."/>
            <person name="Moritoki N."/>
            <person name="Shibata S."/>
            <person name="Littman R.D."/>
            <person name="Fischbach A.M."/>
            <person name="Uwamino Y."/>
            <person name="Inoue T."/>
            <person name="Honda A."/>
            <person name="Hattori M."/>
            <person name="Murai T."/>
            <person name="Xavier J.R."/>
            <person name="Hirose N."/>
            <person name="Honda K."/>
        </authorList>
    </citation>
    <scope>NUCLEOTIDE SEQUENCE [LARGE SCALE GENOMIC DNA]</scope>
    <source>
        <strain evidence="1 2">CE91-St30</strain>
    </source>
</reference>
<proteinExistence type="predicted"/>
<name>A0ABN6MCH3_9ACTN</name>
<evidence type="ECO:0000313" key="1">
    <source>
        <dbReference type="EMBL" id="BDE94913.1"/>
    </source>
</evidence>
<organism evidence="1 2">
    <name type="scientific">Raoultibacter timonensis</name>
    <dbReference type="NCBI Taxonomy" id="1907662"/>
    <lineage>
        <taxon>Bacteria</taxon>
        <taxon>Bacillati</taxon>
        <taxon>Actinomycetota</taxon>
        <taxon>Coriobacteriia</taxon>
        <taxon>Eggerthellales</taxon>
        <taxon>Eggerthellaceae</taxon>
        <taxon>Raoultibacter</taxon>
    </lineage>
</organism>
<accession>A0ABN6MCH3</accession>
<dbReference type="RefSeq" id="WP_244411436.1">
    <property type="nucleotide sequence ID" value="NZ_AP025564.1"/>
</dbReference>